<dbReference type="EMBL" id="JBEXAC010000001">
    <property type="protein sequence ID" value="MET6998274.1"/>
    <property type="molecule type" value="Genomic_DNA"/>
</dbReference>
<protein>
    <submittedName>
        <fullName evidence="3">Universal stress protein</fullName>
    </submittedName>
</protein>
<evidence type="ECO:0000313" key="4">
    <source>
        <dbReference type="Proteomes" id="UP001549749"/>
    </source>
</evidence>
<comment type="similarity">
    <text evidence="1">Belongs to the universal stress protein A family.</text>
</comment>
<accession>A0ABV2T5J8</accession>
<evidence type="ECO:0000256" key="1">
    <source>
        <dbReference type="ARBA" id="ARBA00008791"/>
    </source>
</evidence>
<dbReference type="PRINTS" id="PR01438">
    <property type="entry name" value="UNVRSLSTRESS"/>
</dbReference>
<dbReference type="Proteomes" id="UP001549749">
    <property type="component" value="Unassembled WGS sequence"/>
</dbReference>
<evidence type="ECO:0000259" key="2">
    <source>
        <dbReference type="Pfam" id="PF00582"/>
    </source>
</evidence>
<gene>
    <name evidence="3" type="ORF">ABR189_12885</name>
</gene>
<dbReference type="RefSeq" id="WP_354660909.1">
    <property type="nucleotide sequence ID" value="NZ_JBEXAC010000001.1"/>
</dbReference>
<organism evidence="3 4">
    <name type="scientific">Chitinophaga defluvii</name>
    <dbReference type="NCBI Taxonomy" id="3163343"/>
    <lineage>
        <taxon>Bacteria</taxon>
        <taxon>Pseudomonadati</taxon>
        <taxon>Bacteroidota</taxon>
        <taxon>Chitinophagia</taxon>
        <taxon>Chitinophagales</taxon>
        <taxon>Chitinophagaceae</taxon>
        <taxon>Chitinophaga</taxon>
    </lineage>
</organism>
<dbReference type="PANTHER" id="PTHR46268">
    <property type="entry name" value="STRESS RESPONSE PROTEIN NHAX"/>
    <property type="match status" value="1"/>
</dbReference>
<dbReference type="PANTHER" id="PTHR46268:SF6">
    <property type="entry name" value="UNIVERSAL STRESS PROTEIN UP12"/>
    <property type="match status" value="1"/>
</dbReference>
<dbReference type="InterPro" id="IPR006015">
    <property type="entry name" value="Universal_stress_UspA"/>
</dbReference>
<dbReference type="Pfam" id="PF00582">
    <property type="entry name" value="Usp"/>
    <property type="match status" value="1"/>
</dbReference>
<dbReference type="InterPro" id="IPR006016">
    <property type="entry name" value="UspA"/>
</dbReference>
<comment type="caution">
    <text evidence="3">The sequence shown here is derived from an EMBL/GenBank/DDBJ whole genome shotgun (WGS) entry which is preliminary data.</text>
</comment>
<dbReference type="SUPFAM" id="SSF52402">
    <property type="entry name" value="Adenine nucleotide alpha hydrolases-like"/>
    <property type="match status" value="2"/>
</dbReference>
<feature type="domain" description="UspA" evidence="2">
    <location>
        <begin position="3"/>
        <end position="142"/>
    </location>
</feature>
<dbReference type="Gene3D" id="3.40.50.12370">
    <property type="match status" value="1"/>
</dbReference>
<reference evidence="3 4" key="1">
    <citation type="submission" date="2024-06" db="EMBL/GenBank/DDBJ databases">
        <title>Chitinophaga defluvii sp. nov., isolated from municipal sewage.</title>
        <authorList>
            <person name="Zhang L."/>
        </authorList>
    </citation>
    <scope>NUCLEOTIDE SEQUENCE [LARGE SCALE GENOMIC DNA]</scope>
    <source>
        <strain evidence="3 4">H8</strain>
    </source>
</reference>
<keyword evidence="4" id="KW-1185">Reference proteome</keyword>
<evidence type="ECO:0000313" key="3">
    <source>
        <dbReference type="EMBL" id="MET6998274.1"/>
    </source>
</evidence>
<dbReference type="CDD" id="cd00293">
    <property type="entry name" value="USP-like"/>
    <property type="match status" value="1"/>
</dbReference>
<proteinExistence type="inferred from homology"/>
<name>A0ABV2T5J8_9BACT</name>
<sequence>MESLLVPTDFSDTALHAAKYACMLGNQMHSKRIILYHAYQTVIPATDLPIYPTRDLEQFKQESLRSLQEWSHHVTPFLSGMDMIIKTSDDTLPVAVNALCHKERVSLVIMGITGKSQFENVIIGNNAIKVLESSEFPLLLVPPQAPLRDVKNAIFTTDLENVHDTIPLQRLDTLLHALNARLWILNVAPPDKHPSRSSELSDLHLLLDSYKPVYHFTSDTDIVQGIIHFAHEKEDALIILAPKKRGIFYQLFHQSITKALAYRVTTPIIALPPKKAASA</sequence>